<protein>
    <submittedName>
        <fullName evidence="2">Uncharacterized protein</fullName>
    </submittedName>
</protein>
<accession>A0A8W8NKG0</accession>
<dbReference type="InterPro" id="IPR008979">
    <property type="entry name" value="Galactose-bd-like_sf"/>
</dbReference>
<evidence type="ECO:0000256" key="1">
    <source>
        <dbReference type="ARBA" id="ARBA00022536"/>
    </source>
</evidence>
<reference evidence="2" key="1">
    <citation type="submission" date="2022-08" db="UniProtKB">
        <authorList>
            <consortium name="EnsemblMetazoa"/>
        </authorList>
    </citation>
    <scope>IDENTIFICATION</scope>
    <source>
        <strain evidence="2">05x7-T-G4-1.051#20</strain>
    </source>
</reference>
<dbReference type="Proteomes" id="UP000005408">
    <property type="component" value="Unassembled WGS sequence"/>
</dbReference>
<name>A0A8W8NKG0_MAGGI</name>
<dbReference type="SUPFAM" id="SSF49785">
    <property type="entry name" value="Galactose-binding domain-like"/>
    <property type="match status" value="1"/>
</dbReference>
<dbReference type="GO" id="GO:0005044">
    <property type="term" value="F:scavenger receptor activity"/>
    <property type="evidence" value="ECO:0007669"/>
    <property type="project" value="InterPro"/>
</dbReference>
<dbReference type="Gene3D" id="2.60.120.260">
    <property type="entry name" value="Galactose-binding domain-like"/>
    <property type="match status" value="1"/>
</dbReference>
<organism evidence="2 3">
    <name type="scientific">Magallana gigas</name>
    <name type="common">Pacific oyster</name>
    <name type="synonym">Crassostrea gigas</name>
    <dbReference type="NCBI Taxonomy" id="29159"/>
    <lineage>
        <taxon>Eukaryota</taxon>
        <taxon>Metazoa</taxon>
        <taxon>Spiralia</taxon>
        <taxon>Lophotrochozoa</taxon>
        <taxon>Mollusca</taxon>
        <taxon>Bivalvia</taxon>
        <taxon>Autobranchia</taxon>
        <taxon>Pteriomorphia</taxon>
        <taxon>Ostreida</taxon>
        <taxon>Ostreoidea</taxon>
        <taxon>Ostreidae</taxon>
        <taxon>Magallana</taxon>
    </lineage>
</organism>
<keyword evidence="1" id="KW-0245">EGF-like domain</keyword>
<evidence type="ECO:0000313" key="2">
    <source>
        <dbReference type="EnsemblMetazoa" id="G7584.1:cds"/>
    </source>
</evidence>
<evidence type="ECO:0000313" key="3">
    <source>
        <dbReference type="Proteomes" id="UP000005408"/>
    </source>
</evidence>
<dbReference type="EnsemblMetazoa" id="G7584.1">
    <property type="protein sequence ID" value="G7584.1:cds"/>
    <property type="gene ID" value="G7584"/>
</dbReference>
<dbReference type="PANTHER" id="PTHR24043">
    <property type="entry name" value="SCAVENGER RECEPTOR CLASS F"/>
    <property type="match status" value="1"/>
</dbReference>
<proteinExistence type="predicted"/>
<sequence>MTLAYDDLSLNKVATQSHTYLGTNYDANNAVDGNVATCMRTKPIGLNNPDKTVWWKVDLGGLRNIYSISVLFKNYNGYETRQQGRFAGFSLYGVECKGICSGHCASSNTCNHVTGQCDRGCAFGWEGSLCNKECDDGTFGYDCVNNCSGHCLNDSPCNKQTGLCDRLAVKMDTLESTVTTRANKATLAKTVPPFVHHIVKHVDTQTDIVVVPLVIQDMDVPQNVFNHMERTVIIHAVNTVTIGTVADITEVVLLVVQAGFTMNGAIKISKCLDNTRHHLSIGLSGYQSLLLLTSV</sequence>
<dbReference type="InterPro" id="IPR042635">
    <property type="entry name" value="MEGF10/SREC1/2-like"/>
</dbReference>
<keyword evidence="3" id="KW-1185">Reference proteome</keyword>
<dbReference type="PANTHER" id="PTHR24043:SF8">
    <property type="entry name" value="EGF-LIKE DOMAIN-CONTAINING PROTEIN"/>
    <property type="match status" value="1"/>
</dbReference>
<dbReference type="AlphaFoldDB" id="A0A8W8NKG0"/>